<dbReference type="RefSeq" id="WP_406789340.1">
    <property type="nucleotide sequence ID" value="NZ_JBJIAA010000019.1"/>
</dbReference>
<keyword evidence="1" id="KW-0472">Membrane</keyword>
<gene>
    <name evidence="2" type="ORF">ACJDT4_19905</name>
</gene>
<keyword evidence="1" id="KW-1133">Transmembrane helix</keyword>
<keyword evidence="1" id="KW-0812">Transmembrane</keyword>
<dbReference type="Proteomes" id="UP001623592">
    <property type="component" value="Unassembled WGS sequence"/>
</dbReference>
<sequence length="72" mass="8574">MIFLLIITFIAIIFLEVPELIKNKCWRELIVFFIFLIAAFIISLMYIMNLPIPNPMKAVEYIIKDVLHLNYK</sequence>
<feature type="transmembrane region" description="Helical" evidence="1">
    <location>
        <begin position="30"/>
        <end position="48"/>
    </location>
</feature>
<protein>
    <submittedName>
        <fullName evidence="2">Uncharacterized protein</fullName>
    </submittedName>
</protein>
<evidence type="ECO:0000313" key="2">
    <source>
        <dbReference type="EMBL" id="MFL0252683.1"/>
    </source>
</evidence>
<evidence type="ECO:0000313" key="3">
    <source>
        <dbReference type="Proteomes" id="UP001623592"/>
    </source>
</evidence>
<proteinExistence type="predicted"/>
<organism evidence="2 3">
    <name type="scientific">Clostridium neuense</name>
    <dbReference type="NCBI Taxonomy" id="1728934"/>
    <lineage>
        <taxon>Bacteria</taxon>
        <taxon>Bacillati</taxon>
        <taxon>Bacillota</taxon>
        <taxon>Clostridia</taxon>
        <taxon>Eubacteriales</taxon>
        <taxon>Clostridiaceae</taxon>
        <taxon>Clostridium</taxon>
    </lineage>
</organism>
<accession>A0ABW8TME7</accession>
<comment type="caution">
    <text evidence="2">The sequence shown here is derived from an EMBL/GenBank/DDBJ whole genome shotgun (WGS) entry which is preliminary data.</text>
</comment>
<reference evidence="2 3" key="1">
    <citation type="submission" date="2024-11" db="EMBL/GenBank/DDBJ databases">
        <authorList>
            <person name="Heng Y.C."/>
            <person name="Lim A.C.H."/>
            <person name="Lee J.K.Y."/>
            <person name="Kittelmann S."/>
        </authorList>
    </citation>
    <scope>NUCLEOTIDE SEQUENCE [LARGE SCALE GENOMIC DNA]</scope>
    <source>
        <strain evidence="2 3">WILCCON 0114</strain>
    </source>
</reference>
<dbReference type="EMBL" id="JBJIAA010000019">
    <property type="protein sequence ID" value="MFL0252683.1"/>
    <property type="molecule type" value="Genomic_DNA"/>
</dbReference>
<evidence type="ECO:0000256" key="1">
    <source>
        <dbReference type="SAM" id="Phobius"/>
    </source>
</evidence>
<keyword evidence="3" id="KW-1185">Reference proteome</keyword>
<name>A0ABW8TME7_9CLOT</name>